<evidence type="ECO:0000313" key="4">
    <source>
        <dbReference type="Proteomes" id="UP000007934"/>
    </source>
</evidence>
<feature type="domain" description="Glycosyl transferase family 1" evidence="2">
    <location>
        <begin position="214"/>
        <end position="366"/>
    </location>
</feature>
<organism evidence="3 4">
    <name type="scientific">Helicobacter felis (strain ATCC 49179 / CCUG 28539 / NCTC 12436 / CS1)</name>
    <dbReference type="NCBI Taxonomy" id="936155"/>
    <lineage>
        <taxon>Bacteria</taxon>
        <taxon>Pseudomonadati</taxon>
        <taxon>Campylobacterota</taxon>
        <taxon>Epsilonproteobacteria</taxon>
        <taxon>Campylobacterales</taxon>
        <taxon>Helicobacteraceae</taxon>
        <taxon>Helicobacter</taxon>
    </lineage>
</organism>
<dbReference type="EMBL" id="FQ670179">
    <property type="protein sequence ID" value="CBY83713.1"/>
    <property type="molecule type" value="Genomic_DNA"/>
</dbReference>
<dbReference type="Gene3D" id="3.40.50.2000">
    <property type="entry name" value="Glycogen Phosphorylase B"/>
    <property type="match status" value="1"/>
</dbReference>
<dbReference type="Pfam" id="PF00534">
    <property type="entry name" value="Glycos_transf_1"/>
    <property type="match status" value="1"/>
</dbReference>
<dbReference type="eggNOG" id="COG0438">
    <property type="taxonomic scope" value="Bacteria"/>
</dbReference>
<proteinExistence type="predicted"/>
<dbReference type="AlphaFoldDB" id="E7ABK8"/>
<gene>
    <name evidence="3" type="ordered locus">Hfelis_16290</name>
</gene>
<dbReference type="PANTHER" id="PTHR46401:SF2">
    <property type="entry name" value="GLYCOSYLTRANSFERASE WBBK-RELATED"/>
    <property type="match status" value="1"/>
</dbReference>
<reference evidence="3 4" key="1">
    <citation type="journal article" date="2011" name="Genome Biol. Evol.">
        <title>Comparative whole genome sequence analysis of the carcinogenic bacterial model pathogen Helicobacter felis.</title>
        <authorList>
            <person name="Arnold I.C."/>
            <person name="Zigova Z."/>
            <person name="Holden M."/>
            <person name="Lawley T.D."/>
            <person name="Rad R."/>
            <person name="Dougan G."/>
            <person name="Falkow S."/>
            <person name="Bentley S.D."/>
            <person name="Muller A."/>
        </authorList>
    </citation>
    <scope>NUCLEOTIDE SEQUENCE [LARGE SCALE GENOMIC DNA]</scope>
    <source>
        <strain evidence="4">ATCC 49179 / CCUG 28539 / NCTC 12436 / CS1</strain>
    </source>
</reference>
<accession>E7ABK8</accession>
<dbReference type="RefSeq" id="WP_013470118.1">
    <property type="nucleotide sequence ID" value="NC_014810.2"/>
</dbReference>
<dbReference type="InterPro" id="IPR001296">
    <property type="entry name" value="Glyco_trans_1"/>
</dbReference>
<dbReference type="GeneID" id="36134388"/>
<sequence length="391" mass="44374">MKKVIFNASSIANAGNLTGIGLYTLALAQALEEYFKSRGDVELNFYAHGKLYANLKDLPSDPLPSSTGFIKTIKKALRFFLISPLYSYLSLGFRFLAELCVKRRHHNVSDTVSDLYIQPEFLGPKGIRSSKILGCIHDMPIGEMWCLPKKMRLDFEKNIFPQMSTYTEVICFSQCTKADIINALGFTESKVHVIYHGLREYRDTHHVSLPPNLGEFILVVGAKSKRKNATRLIEAFQRLPQNLQKRFKIVLTSSSFSTLTKDDEKVFKQDFIVNLGYVSDALLQTLYKNARLLWWGSLAEGFGLPMVEAMQAQCVVLASNVSCMPEILGDAGIYCDPYSVQDITRQLEVALTDEVLRKECIERGLKRAKEFDLKKSMQKHIEIVERMLEES</sequence>
<dbReference type="STRING" id="936155.HFELIS_16290"/>
<dbReference type="CDD" id="cd03809">
    <property type="entry name" value="GT4_MtfB-like"/>
    <property type="match status" value="1"/>
</dbReference>
<keyword evidence="4" id="KW-1185">Reference proteome</keyword>
<dbReference type="Proteomes" id="UP000007934">
    <property type="component" value="Chromosome"/>
</dbReference>
<dbReference type="HOGENOM" id="CLU_009583_27_5_7"/>
<dbReference type="OrthoDB" id="9767517at2"/>
<dbReference type="GO" id="GO:0009103">
    <property type="term" value="P:lipopolysaccharide biosynthetic process"/>
    <property type="evidence" value="ECO:0007669"/>
    <property type="project" value="TreeGrafter"/>
</dbReference>
<keyword evidence="1 3" id="KW-0808">Transferase</keyword>
<evidence type="ECO:0000259" key="2">
    <source>
        <dbReference type="Pfam" id="PF00534"/>
    </source>
</evidence>
<protein>
    <submittedName>
        <fullName evidence="3">Glycosyl transferase group 1</fullName>
    </submittedName>
</protein>
<dbReference type="KEGG" id="hfe:HFELIS_16290"/>
<dbReference type="GO" id="GO:0016757">
    <property type="term" value="F:glycosyltransferase activity"/>
    <property type="evidence" value="ECO:0007669"/>
    <property type="project" value="InterPro"/>
</dbReference>
<name>E7ABK8_HELFC</name>
<evidence type="ECO:0000256" key="1">
    <source>
        <dbReference type="ARBA" id="ARBA00022679"/>
    </source>
</evidence>
<dbReference type="PANTHER" id="PTHR46401">
    <property type="entry name" value="GLYCOSYLTRANSFERASE WBBK-RELATED"/>
    <property type="match status" value="1"/>
</dbReference>
<evidence type="ECO:0000313" key="3">
    <source>
        <dbReference type="EMBL" id="CBY83713.1"/>
    </source>
</evidence>
<dbReference type="SUPFAM" id="SSF53756">
    <property type="entry name" value="UDP-Glycosyltransferase/glycogen phosphorylase"/>
    <property type="match status" value="1"/>
</dbReference>